<protein>
    <submittedName>
        <fullName evidence="2">Uncharacterized protein</fullName>
    </submittedName>
</protein>
<accession>A0A016TWY8</accession>
<organism evidence="2 3">
    <name type="scientific">Ancylostoma ceylanicum</name>
    <dbReference type="NCBI Taxonomy" id="53326"/>
    <lineage>
        <taxon>Eukaryota</taxon>
        <taxon>Metazoa</taxon>
        <taxon>Ecdysozoa</taxon>
        <taxon>Nematoda</taxon>
        <taxon>Chromadorea</taxon>
        <taxon>Rhabditida</taxon>
        <taxon>Rhabditina</taxon>
        <taxon>Rhabditomorpha</taxon>
        <taxon>Strongyloidea</taxon>
        <taxon>Ancylostomatidae</taxon>
        <taxon>Ancylostomatinae</taxon>
        <taxon>Ancylostoma</taxon>
    </lineage>
</organism>
<proteinExistence type="predicted"/>
<reference evidence="3" key="1">
    <citation type="journal article" date="2015" name="Nat. Genet.">
        <title>The genome and transcriptome of the zoonotic hookworm Ancylostoma ceylanicum identify infection-specific gene families.</title>
        <authorList>
            <person name="Schwarz E.M."/>
            <person name="Hu Y."/>
            <person name="Antoshechkin I."/>
            <person name="Miller M.M."/>
            <person name="Sternberg P.W."/>
            <person name="Aroian R.V."/>
        </authorList>
    </citation>
    <scope>NUCLEOTIDE SEQUENCE</scope>
    <source>
        <strain evidence="3">HY135</strain>
    </source>
</reference>
<evidence type="ECO:0000256" key="1">
    <source>
        <dbReference type="SAM" id="MobiDB-lite"/>
    </source>
</evidence>
<evidence type="ECO:0000313" key="2">
    <source>
        <dbReference type="EMBL" id="EYC06888.1"/>
    </source>
</evidence>
<name>A0A016TWY8_9BILA</name>
<feature type="region of interest" description="Disordered" evidence="1">
    <location>
        <begin position="41"/>
        <end position="66"/>
    </location>
</feature>
<evidence type="ECO:0000313" key="3">
    <source>
        <dbReference type="Proteomes" id="UP000024635"/>
    </source>
</evidence>
<dbReference type="EMBL" id="JARK01001409">
    <property type="protein sequence ID" value="EYC06888.1"/>
    <property type="molecule type" value="Genomic_DNA"/>
</dbReference>
<sequence>MVQVTLAKECGKRQATGPPCPSSGENAVPLVLLGQAVRKTPGYGPISAKQGRNPQSTGPPWPISKENSRIRVRFGQAVA</sequence>
<dbReference type="Proteomes" id="UP000024635">
    <property type="component" value="Unassembled WGS sequence"/>
</dbReference>
<comment type="caution">
    <text evidence="2">The sequence shown here is derived from an EMBL/GenBank/DDBJ whole genome shotgun (WGS) entry which is preliminary data.</text>
</comment>
<keyword evidence="3" id="KW-1185">Reference proteome</keyword>
<dbReference type="AlphaFoldDB" id="A0A016TWY8"/>
<gene>
    <name evidence="2" type="primary">Acey_s0073.g757</name>
    <name evidence="2" type="ORF">Y032_0073g757</name>
</gene>
<feature type="region of interest" description="Disordered" evidence="1">
    <location>
        <begin position="1"/>
        <end position="26"/>
    </location>
</feature>